<accession>A0A558BXG3</accession>
<feature type="domain" description="Acyltransferase 3" evidence="2">
    <location>
        <begin position="13"/>
        <end position="318"/>
    </location>
</feature>
<feature type="transmembrane region" description="Helical" evidence="1">
    <location>
        <begin position="289"/>
        <end position="311"/>
    </location>
</feature>
<protein>
    <submittedName>
        <fullName evidence="3">Acyltransferase</fullName>
    </submittedName>
</protein>
<reference evidence="3 4" key="1">
    <citation type="submission" date="2019-07" db="EMBL/GenBank/DDBJ databases">
        <title>Hymenobacter sp. straun FUR1 Genome sequencing and assembly.</title>
        <authorList>
            <person name="Chhetri G."/>
        </authorList>
    </citation>
    <scope>NUCLEOTIDE SEQUENCE [LARGE SCALE GENOMIC DNA]</scope>
    <source>
        <strain evidence="3 4">Fur1</strain>
    </source>
</reference>
<dbReference type="PANTHER" id="PTHR23028:SF53">
    <property type="entry name" value="ACYL_TRANSF_3 DOMAIN-CONTAINING PROTEIN"/>
    <property type="match status" value="1"/>
</dbReference>
<feature type="transmembrane region" description="Helical" evidence="1">
    <location>
        <begin position="92"/>
        <end position="110"/>
    </location>
</feature>
<keyword evidence="4" id="KW-1185">Reference proteome</keyword>
<dbReference type="OrthoDB" id="9796461at2"/>
<feature type="transmembrane region" description="Helical" evidence="1">
    <location>
        <begin position="323"/>
        <end position="343"/>
    </location>
</feature>
<evidence type="ECO:0000313" key="4">
    <source>
        <dbReference type="Proteomes" id="UP000317624"/>
    </source>
</evidence>
<feature type="transmembrane region" description="Helical" evidence="1">
    <location>
        <begin position="228"/>
        <end position="246"/>
    </location>
</feature>
<dbReference type="Proteomes" id="UP000317624">
    <property type="component" value="Unassembled WGS sequence"/>
</dbReference>
<keyword evidence="1" id="KW-1133">Transmembrane helix</keyword>
<name>A0A558BXG3_9BACT</name>
<feature type="transmembrane region" description="Helical" evidence="1">
    <location>
        <begin position="258"/>
        <end position="277"/>
    </location>
</feature>
<dbReference type="EMBL" id="VMRJ01000002">
    <property type="protein sequence ID" value="TVT41204.1"/>
    <property type="molecule type" value="Genomic_DNA"/>
</dbReference>
<organism evidence="3 4">
    <name type="scientific">Hymenobacter setariae</name>
    <dbReference type="NCBI Taxonomy" id="2594794"/>
    <lineage>
        <taxon>Bacteria</taxon>
        <taxon>Pseudomonadati</taxon>
        <taxon>Bacteroidota</taxon>
        <taxon>Cytophagia</taxon>
        <taxon>Cytophagales</taxon>
        <taxon>Hymenobacteraceae</taxon>
        <taxon>Hymenobacter</taxon>
    </lineage>
</organism>
<dbReference type="Pfam" id="PF01757">
    <property type="entry name" value="Acyl_transf_3"/>
    <property type="match status" value="1"/>
</dbReference>
<gene>
    <name evidence="3" type="ORF">FNT36_07005</name>
</gene>
<feature type="transmembrane region" description="Helical" evidence="1">
    <location>
        <begin position="52"/>
        <end position="72"/>
    </location>
</feature>
<dbReference type="GO" id="GO:0009103">
    <property type="term" value="P:lipopolysaccharide biosynthetic process"/>
    <property type="evidence" value="ECO:0007669"/>
    <property type="project" value="TreeGrafter"/>
</dbReference>
<dbReference type="AlphaFoldDB" id="A0A558BXG3"/>
<feature type="transmembrane region" description="Helical" evidence="1">
    <location>
        <begin position="148"/>
        <end position="171"/>
    </location>
</feature>
<keyword evidence="1" id="KW-0472">Membrane</keyword>
<dbReference type="InterPro" id="IPR050879">
    <property type="entry name" value="Acyltransferase_3"/>
</dbReference>
<feature type="transmembrane region" description="Helical" evidence="1">
    <location>
        <begin position="12"/>
        <end position="32"/>
    </location>
</feature>
<dbReference type="InterPro" id="IPR002656">
    <property type="entry name" value="Acyl_transf_3_dom"/>
</dbReference>
<proteinExistence type="predicted"/>
<dbReference type="PANTHER" id="PTHR23028">
    <property type="entry name" value="ACETYLTRANSFERASE"/>
    <property type="match status" value="1"/>
</dbReference>
<comment type="caution">
    <text evidence="3">The sequence shown here is derived from an EMBL/GenBank/DDBJ whole genome shotgun (WGS) entry which is preliminary data.</text>
</comment>
<dbReference type="RefSeq" id="WP_144845857.1">
    <property type="nucleotide sequence ID" value="NZ_VMRJ01000002.1"/>
</dbReference>
<keyword evidence="3" id="KW-0012">Acyltransferase</keyword>
<evidence type="ECO:0000256" key="1">
    <source>
        <dbReference type="SAM" id="Phobius"/>
    </source>
</evidence>
<keyword evidence="1" id="KW-0812">Transmembrane</keyword>
<evidence type="ECO:0000259" key="2">
    <source>
        <dbReference type="Pfam" id="PF01757"/>
    </source>
</evidence>
<sequence length="362" mass="41090">MEPEVRQKPIRYYGIDLLRFLAALAVVLYHFTYRGFHADHLSPVEYPRLGSFFKYGYLGVELFFIISGYVVLMSAQGKTVNQFFISRVTRLYPAYWVACTLTFLVVWLLGPRPQAAGWSPILAASVQAYLPNMLMLNDFMGYPHVDGVYWTLTIELLFYFWIAVAIAFGWLRHLPLVLAVWLGYAALAGTGYGKGIFMIVLFPRFAPFFSAGMVFYLLQTNQGRRWQLYALLAGAFALSMRSGKTVAMEYATLFQDAFSVPLVCGVIALFFGLFLLLTHHKFQLPHRAWLAWAGALTYPIYLLHHNMGYIVLQRLGSSVNKHVLLAGMLLALGGLAYGLHTLVERRYSRPLGQRLQRLLARA</sequence>
<dbReference type="GO" id="GO:0016747">
    <property type="term" value="F:acyltransferase activity, transferring groups other than amino-acyl groups"/>
    <property type="evidence" value="ECO:0007669"/>
    <property type="project" value="InterPro"/>
</dbReference>
<keyword evidence="3" id="KW-0808">Transferase</keyword>
<dbReference type="GO" id="GO:0016020">
    <property type="term" value="C:membrane"/>
    <property type="evidence" value="ECO:0007669"/>
    <property type="project" value="TreeGrafter"/>
</dbReference>
<feature type="transmembrane region" description="Helical" evidence="1">
    <location>
        <begin position="191"/>
        <end position="216"/>
    </location>
</feature>
<evidence type="ECO:0000313" key="3">
    <source>
        <dbReference type="EMBL" id="TVT41204.1"/>
    </source>
</evidence>